<dbReference type="InterPro" id="IPR001279">
    <property type="entry name" value="Metallo-B-lactamas"/>
</dbReference>
<evidence type="ECO:0000313" key="3">
    <source>
        <dbReference type="Proteomes" id="UP000003162"/>
    </source>
</evidence>
<comment type="caution">
    <text evidence="2">The sequence shown here is derived from an EMBL/GenBank/DDBJ whole genome shotgun (WGS) entry which is preliminary data.</text>
</comment>
<dbReference type="PANTHER" id="PTHR47619">
    <property type="entry name" value="METALLO-HYDROLASE YYCJ-RELATED"/>
    <property type="match status" value="1"/>
</dbReference>
<evidence type="ECO:0000259" key="1">
    <source>
        <dbReference type="SMART" id="SM00849"/>
    </source>
</evidence>
<protein>
    <submittedName>
        <fullName evidence="2">Metallo-beta-lactamase domain protein</fullName>
    </submittedName>
</protein>
<reference evidence="2 3" key="1">
    <citation type="submission" date="2007-09" db="EMBL/GenBank/DDBJ databases">
        <title>Draft genome sequence of Peptostreptococcus micros (ATCC 33270).</title>
        <authorList>
            <person name="Sudarsanam P."/>
            <person name="Ley R."/>
            <person name="Guruge J."/>
            <person name="Turnbaugh P.J."/>
            <person name="Mahowald M."/>
            <person name="Liep D."/>
            <person name="Gordon J."/>
        </authorList>
    </citation>
    <scope>NUCLEOTIDE SEQUENCE [LARGE SCALE GENOMIC DNA]</scope>
    <source>
        <strain evidence="2 3">ATCC 33270</strain>
    </source>
</reference>
<dbReference type="SMART" id="SM00849">
    <property type="entry name" value="Lactamase_B"/>
    <property type="match status" value="1"/>
</dbReference>
<dbReference type="AlphaFoldDB" id="A8SIX3"/>
<name>A8SIX3_9FIRM</name>
<dbReference type="InterPro" id="IPR036866">
    <property type="entry name" value="RibonucZ/Hydroxyglut_hydro"/>
</dbReference>
<dbReference type="eggNOG" id="COG1235">
    <property type="taxonomic scope" value="Bacteria"/>
</dbReference>
<evidence type="ECO:0000313" key="2">
    <source>
        <dbReference type="EMBL" id="EDP24788.1"/>
    </source>
</evidence>
<sequence length="267" mass="29993">MNGGNMGLRFCPLFSGSDGNCCFLEVDNKRYLIDAGFSGKKIESNLKHLGVDPSTIDLIFLTHEHIDHIRGAGVLSRRYDIKICSNVETLTAGASKLGKIKDENIVVIGTEKKHRFSLFDLYTLEISHDCARGMGFVFNTDYGKVSLLTDTGIITNHMKEKIKGSKIFYFEANHDLEMLKKGPYDYNLKQRILGDFGHISNVTSGNVLSEVVTDKCKKVYLGHLSETNNEEKLAYDEVFGILNKENVMQYTNLEVAKRFDNSSITEV</sequence>
<accession>A8SIX3</accession>
<dbReference type="EMBL" id="ABEE02000014">
    <property type="protein sequence ID" value="EDP24788.1"/>
    <property type="molecule type" value="Genomic_DNA"/>
</dbReference>
<dbReference type="Proteomes" id="UP000003162">
    <property type="component" value="Unassembled WGS sequence"/>
</dbReference>
<organism evidence="2 3">
    <name type="scientific">Parvimonas micra ATCC 33270</name>
    <dbReference type="NCBI Taxonomy" id="411465"/>
    <lineage>
        <taxon>Bacteria</taxon>
        <taxon>Bacillati</taxon>
        <taxon>Bacillota</taxon>
        <taxon>Tissierellia</taxon>
        <taxon>Tissierellales</taxon>
        <taxon>Peptoniphilaceae</taxon>
        <taxon>Parvimonas</taxon>
    </lineage>
</organism>
<dbReference type="InterPro" id="IPR052533">
    <property type="entry name" value="WalJ/YycJ-like"/>
</dbReference>
<proteinExistence type="predicted"/>
<gene>
    <name evidence="2" type="ORF">PEPMIC_00232</name>
</gene>
<dbReference type="HOGENOM" id="CLU_073253_0_0_9"/>
<dbReference type="Pfam" id="PF00753">
    <property type="entry name" value="Lactamase_B"/>
    <property type="match status" value="1"/>
</dbReference>
<feature type="domain" description="Metallo-beta-lactamase" evidence="1">
    <location>
        <begin position="18"/>
        <end position="223"/>
    </location>
</feature>
<dbReference type="PANTHER" id="PTHR47619:SF1">
    <property type="entry name" value="EXODEOXYRIBONUCLEASE WALJ"/>
    <property type="match status" value="1"/>
</dbReference>
<reference evidence="2 3" key="2">
    <citation type="submission" date="2007-09" db="EMBL/GenBank/DDBJ databases">
        <authorList>
            <person name="Fulton L."/>
            <person name="Clifton S."/>
            <person name="Fulton B."/>
            <person name="Xu J."/>
            <person name="Minx P."/>
            <person name="Pepin K.H."/>
            <person name="Johnson M."/>
            <person name="Thiruvilangam P."/>
            <person name="Bhonagiri V."/>
            <person name="Nash W.E."/>
            <person name="Mardis E.R."/>
            <person name="Wilson R.K."/>
        </authorList>
    </citation>
    <scope>NUCLEOTIDE SEQUENCE [LARGE SCALE GENOMIC DNA]</scope>
    <source>
        <strain evidence="2 3">ATCC 33270</strain>
    </source>
</reference>
<dbReference type="Gene3D" id="3.60.15.10">
    <property type="entry name" value="Ribonuclease Z/Hydroxyacylglutathione hydrolase-like"/>
    <property type="match status" value="1"/>
</dbReference>
<dbReference type="SUPFAM" id="SSF56281">
    <property type="entry name" value="Metallo-hydrolase/oxidoreductase"/>
    <property type="match status" value="1"/>
</dbReference>